<accession>A0A811MS78</accession>
<comment type="caution">
    <text evidence="2">The sequence shown here is derived from an EMBL/GenBank/DDBJ whole genome shotgun (WGS) entry which is preliminary data.</text>
</comment>
<evidence type="ECO:0000313" key="3">
    <source>
        <dbReference type="EMBL" id="CAD6211574.1"/>
    </source>
</evidence>
<evidence type="ECO:0000313" key="2">
    <source>
        <dbReference type="EMBL" id="CAD6211563.1"/>
    </source>
</evidence>
<feature type="region of interest" description="Disordered" evidence="1">
    <location>
        <begin position="35"/>
        <end position="57"/>
    </location>
</feature>
<evidence type="ECO:0000256" key="1">
    <source>
        <dbReference type="SAM" id="MobiDB-lite"/>
    </source>
</evidence>
<evidence type="ECO:0000313" key="4">
    <source>
        <dbReference type="Proteomes" id="UP000604825"/>
    </source>
</evidence>
<organism evidence="2 4">
    <name type="scientific">Miscanthus lutarioriparius</name>
    <dbReference type="NCBI Taxonomy" id="422564"/>
    <lineage>
        <taxon>Eukaryota</taxon>
        <taxon>Viridiplantae</taxon>
        <taxon>Streptophyta</taxon>
        <taxon>Embryophyta</taxon>
        <taxon>Tracheophyta</taxon>
        <taxon>Spermatophyta</taxon>
        <taxon>Magnoliopsida</taxon>
        <taxon>Liliopsida</taxon>
        <taxon>Poales</taxon>
        <taxon>Poaceae</taxon>
        <taxon>PACMAD clade</taxon>
        <taxon>Panicoideae</taxon>
        <taxon>Andropogonodae</taxon>
        <taxon>Andropogoneae</taxon>
        <taxon>Saccharinae</taxon>
        <taxon>Miscanthus</taxon>
    </lineage>
</organism>
<dbReference type="AlphaFoldDB" id="A0A811MS78"/>
<dbReference type="EMBL" id="CAJGYO010000002">
    <property type="protein sequence ID" value="CAD6211574.1"/>
    <property type="molecule type" value="Genomic_DNA"/>
</dbReference>
<sequence>MDVDGWKRSSVVGGVLVIPGLHVLLWGKDDKDQEQHIADGKEHESDELDCEKQAAVI</sequence>
<dbReference type="Proteomes" id="UP000604825">
    <property type="component" value="Unassembled WGS sequence"/>
</dbReference>
<name>A0A811MS78_9POAL</name>
<gene>
    <name evidence="2" type="ORF">NCGR_LOCUS7525</name>
    <name evidence="3" type="ORF">NCGR_LOCUS7536</name>
</gene>
<protein>
    <submittedName>
        <fullName evidence="2">Uncharacterized protein</fullName>
    </submittedName>
</protein>
<proteinExistence type="predicted"/>
<feature type="compositionally biased region" description="Basic and acidic residues" evidence="1">
    <location>
        <begin position="35"/>
        <end position="44"/>
    </location>
</feature>
<dbReference type="EMBL" id="CAJGYO010000002">
    <property type="protein sequence ID" value="CAD6211563.1"/>
    <property type="molecule type" value="Genomic_DNA"/>
</dbReference>
<keyword evidence="4" id="KW-1185">Reference proteome</keyword>
<reference evidence="2" key="1">
    <citation type="submission" date="2020-10" db="EMBL/GenBank/DDBJ databases">
        <authorList>
            <person name="Han B."/>
            <person name="Lu T."/>
            <person name="Zhao Q."/>
            <person name="Huang X."/>
            <person name="Zhao Y."/>
        </authorList>
    </citation>
    <scope>NUCLEOTIDE SEQUENCE</scope>
</reference>